<dbReference type="CDD" id="cd15517">
    <property type="entry name" value="PHD_TCF19_like"/>
    <property type="match status" value="1"/>
</dbReference>
<dbReference type="InterPro" id="IPR004875">
    <property type="entry name" value="DDE_SF_endonuclease_dom"/>
</dbReference>
<sequence length="342" mass="38697">MAIQLAARNNTEHPFKDEIAGKKWVNLFLKRHKTKLSEERKPTGTSYSRALGSSKENTEKFYNLLEDVYEKGKFTPDRIYNFDESSISVVHSKAAKVIGLKGKKQIAVLTSGERGALLTAVAWAPPGTIFEAHPSGWIQINPLTQWFQHFIEFANPTKEKPVLLLLDDHFSHPQNIDLIDLAKTNHVTIVSLPSHSSYKLQPLDKSFMGPLKVYYCEEIRQWLRHNERTVSAFDAMDLFGKAHIRCQAAQISVNGFKVTGTYPSNKSSTEDENSVFSGTSELELLPGVSPPKDDDVWCTFGDRKFLEDSEAELWVMCVMCSLWAHVNYAGAEKDVYICDFCR</sequence>
<dbReference type="Pfam" id="PF03184">
    <property type="entry name" value="DDE_1"/>
    <property type="match status" value="1"/>
</dbReference>
<proteinExistence type="predicted"/>
<name>A0ABQ9H064_9NEOP</name>
<dbReference type="InterPro" id="IPR050863">
    <property type="entry name" value="CenT-Element_Derived"/>
</dbReference>
<protein>
    <recommendedName>
        <fullName evidence="1">DDE-1 domain-containing protein</fullName>
    </recommendedName>
</protein>
<reference evidence="2 3" key="1">
    <citation type="submission" date="2023-02" db="EMBL/GenBank/DDBJ databases">
        <title>LHISI_Scaffold_Assembly.</title>
        <authorList>
            <person name="Stuart O.P."/>
            <person name="Cleave R."/>
            <person name="Magrath M.J.L."/>
            <person name="Mikheyev A.S."/>
        </authorList>
    </citation>
    <scope>NUCLEOTIDE SEQUENCE [LARGE SCALE GENOMIC DNA]</scope>
    <source>
        <strain evidence="2">Daus_M_001</strain>
        <tissue evidence="2">Leg muscle</tissue>
    </source>
</reference>
<gene>
    <name evidence="2" type="ORF">PR048_022133</name>
</gene>
<accession>A0ABQ9H064</accession>
<evidence type="ECO:0000313" key="2">
    <source>
        <dbReference type="EMBL" id="KAJ8877678.1"/>
    </source>
</evidence>
<keyword evidence="3" id="KW-1185">Reference proteome</keyword>
<dbReference type="EMBL" id="JARBHB010000008">
    <property type="protein sequence ID" value="KAJ8877678.1"/>
    <property type="molecule type" value="Genomic_DNA"/>
</dbReference>
<evidence type="ECO:0000313" key="3">
    <source>
        <dbReference type="Proteomes" id="UP001159363"/>
    </source>
</evidence>
<comment type="caution">
    <text evidence="2">The sequence shown here is derived from an EMBL/GenBank/DDBJ whole genome shotgun (WGS) entry which is preliminary data.</text>
</comment>
<organism evidence="2 3">
    <name type="scientific">Dryococelus australis</name>
    <dbReference type="NCBI Taxonomy" id="614101"/>
    <lineage>
        <taxon>Eukaryota</taxon>
        <taxon>Metazoa</taxon>
        <taxon>Ecdysozoa</taxon>
        <taxon>Arthropoda</taxon>
        <taxon>Hexapoda</taxon>
        <taxon>Insecta</taxon>
        <taxon>Pterygota</taxon>
        <taxon>Neoptera</taxon>
        <taxon>Polyneoptera</taxon>
        <taxon>Phasmatodea</taxon>
        <taxon>Verophasmatodea</taxon>
        <taxon>Anareolatae</taxon>
        <taxon>Phasmatidae</taxon>
        <taxon>Eurycanthinae</taxon>
        <taxon>Dryococelus</taxon>
    </lineage>
</organism>
<dbReference type="PANTHER" id="PTHR19303">
    <property type="entry name" value="TRANSPOSON"/>
    <property type="match status" value="1"/>
</dbReference>
<evidence type="ECO:0000259" key="1">
    <source>
        <dbReference type="Pfam" id="PF03184"/>
    </source>
</evidence>
<feature type="domain" description="DDE-1" evidence="1">
    <location>
        <begin position="126"/>
        <end position="232"/>
    </location>
</feature>
<dbReference type="PANTHER" id="PTHR19303:SF71">
    <property type="entry name" value="ZINC FINGER PHD-TYPE DOMAIN-CONTAINING PROTEIN"/>
    <property type="match status" value="1"/>
</dbReference>
<dbReference type="Proteomes" id="UP001159363">
    <property type="component" value="Chromosome 7"/>
</dbReference>